<feature type="domain" description="Rhodanese" evidence="3">
    <location>
        <begin position="42"/>
        <end position="158"/>
    </location>
</feature>
<proteinExistence type="predicted"/>
<dbReference type="PROSITE" id="PS50206">
    <property type="entry name" value="RHODANESE_3"/>
    <property type="match status" value="2"/>
</dbReference>
<evidence type="ECO:0000256" key="2">
    <source>
        <dbReference type="SAM" id="SignalP"/>
    </source>
</evidence>
<dbReference type="SMART" id="SM00450">
    <property type="entry name" value="RHOD"/>
    <property type="match status" value="2"/>
</dbReference>
<dbReference type="InterPro" id="IPR036873">
    <property type="entry name" value="Rhodanese-like_dom_sf"/>
</dbReference>
<evidence type="ECO:0000313" key="4">
    <source>
        <dbReference type="EMBL" id="MDX5929870.1"/>
    </source>
</evidence>
<dbReference type="PANTHER" id="PTHR43855:SF1">
    <property type="entry name" value="THIOSULFATE SULFURTRANSFERASE"/>
    <property type="match status" value="1"/>
</dbReference>
<sequence>MSLLKFLSLVLIAVVALVPWGASAAVSSQPLVSAGWLRAHEGDAGVVVVSIDASGAAYRGGGHIPGARLWDTARLGGYVDLPGGRRAWPGDRGVTAVVDRLGLSPSDHVVLTTADDSIYSAGLAARAFLILRAAGFGDVSLLDGGTGGWVQARFPLSHAAPPAVTPSGFRDTRAVPGWIDGTARVHRIWQGHRVLFVDARAGSGYRAGHIPGAIDVPSGLLFDEQPTFDQTFPTFYAYRPVAALRSLYRAHGLTRGRTVMFYCGSGLLSAEQVFVARYLLGRGTVDYYPGSIAAWEAAHLPIRRGAAP</sequence>
<name>A0AAW9DNT5_ACIAO</name>
<dbReference type="InterPro" id="IPR051126">
    <property type="entry name" value="Thiosulfate_sulfurtransferase"/>
</dbReference>
<dbReference type="InterPro" id="IPR001763">
    <property type="entry name" value="Rhodanese-like_dom"/>
</dbReference>
<dbReference type="InterPro" id="IPR001307">
    <property type="entry name" value="Thiosulphate_STrfase_CS"/>
</dbReference>
<feature type="signal peptide" evidence="2">
    <location>
        <begin position="1"/>
        <end position="24"/>
    </location>
</feature>
<organism evidence="4 5">
    <name type="scientific">Acidiphilium acidophilum</name>
    <name type="common">Thiobacillus acidophilus</name>
    <dbReference type="NCBI Taxonomy" id="76588"/>
    <lineage>
        <taxon>Bacteria</taxon>
        <taxon>Pseudomonadati</taxon>
        <taxon>Pseudomonadota</taxon>
        <taxon>Alphaproteobacteria</taxon>
        <taxon>Acetobacterales</taxon>
        <taxon>Acidocellaceae</taxon>
        <taxon>Acidiphilium</taxon>
    </lineage>
</organism>
<dbReference type="SUPFAM" id="SSF52821">
    <property type="entry name" value="Rhodanese/Cell cycle control phosphatase"/>
    <property type="match status" value="2"/>
</dbReference>
<dbReference type="PANTHER" id="PTHR43855">
    <property type="entry name" value="THIOSULFATE SULFURTRANSFERASE"/>
    <property type="match status" value="1"/>
</dbReference>
<dbReference type="RefSeq" id="WP_319612858.1">
    <property type="nucleotide sequence ID" value="NZ_JAWXYB010000018.1"/>
</dbReference>
<accession>A0AAW9DNT5</accession>
<feature type="domain" description="Rhodanese" evidence="3">
    <location>
        <begin position="190"/>
        <end position="304"/>
    </location>
</feature>
<dbReference type="EMBL" id="JAWXYB010000018">
    <property type="protein sequence ID" value="MDX5929870.1"/>
    <property type="molecule type" value="Genomic_DNA"/>
</dbReference>
<feature type="chain" id="PRO_5043790819" evidence="2">
    <location>
        <begin position="25"/>
        <end position="308"/>
    </location>
</feature>
<dbReference type="Gene3D" id="3.40.250.10">
    <property type="entry name" value="Rhodanese-like domain"/>
    <property type="match status" value="2"/>
</dbReference>
<evidence type="ECO:0000313" key="5">
    <source>
        <dbReference type="Proteomes" id="UP001279553"/>
    </source>
</evidence>
<keyword evidence="1" id="KW-0677">Repeat</keyword>
<dbReference type="Pfam" id="PF00581">
    <property type="entry name" value="Rhodanese"/>
    <property type="match status" value="2"/>
</dbReference>
<dbReference type="GO" id="GO:0004792">
    <property type="term" value="F:thiosulfate-cyanide sulfurtransferase activity"/>
    <property type="evidence" value="ECO:0007669"/>
    <property type="project" value="InterPro"/>
</dbReference>
<comment type="caution">
    <text evidence="4">The sequence shown here is derived from an EMBL/GenBank/DDBJ whole genome shotgun (WGS) entry which is preliminary data.</text>
</comment>
<dbReference type="Proteomes" id="UP001279553">
    <property type="component" value="Unassembled WGS sequence"/>
</dbReference>
<dbReference type="AlphaFoldDB" id="A0AAW9DNT5"/>
<evidence type="ECO:0000259" key="3">
    <source>
        <dbReference type="PROSITE" id="PS50206"/>
    </source>
</evidence>
<reference evidence="4 5" key="1">
    <citation type="submission" date="2023-11" db="EMBL/GenBank/DDBJ databases">
        <title>MicrobeMod: A computational toolkit for identifying prokaryotic methylation and restriction-modification with nanopore sequencing.</title>
        <authorList>
            <person name="Crits-Christoph A."/>
            <person name="Kang S.C."/>
            <person name="Lee H."/>
            <person name="Ostrov N."/>
        </authorList>
    </citation>
    <scope>NUCLEOTIDE SEQUENCE [LARGE SCALE GENOMIC DNA]</scope>
    <source>
        <strain evidence="4 5">DSMZ 700</strain>
    </source>
</reference>
<gene>
    <name evidence="4" type="ORF">SIL87_03725</name>
</gene>
<protein>
    <submittedName>
        <fullName evidence="4">Rhodanese-like domain-containing protein</fullName>
    </submittedName>
</protein>
<keyword evidence="2" id="KW-0732">Signal</keyword>
<evidence type="ECO:0000256" key="1">
    <source>
        <dbReference type="ARBA" id="ARBA00022737"/>
    </source>
</evidence>
<dbReference type="PROSITE" id="PS00380">
    <property type="entry name" value="RHODANESE_1"/>
    <property type="match status" value="1"/>
</dbReference>
<keyword evidence="5" id="KW-1185">Reference proteome</keyword>